<name>A0A1E5WGB9_9POAL</name>
<keyword evidence="7" id="KW-1185">Reference proteome</keyword>
<dbReference type="InterPro" id="IPR001012">
    <property type="entry name" value="UBX_dom"/>
</dbReference>
<evidence type="ECO:0000256" key="4">
    <source>
        <dbReference type="SAM" id="MobiDB-lite"/>
    </source>
</evidence>
<accession>A0A1E5WGB9</accession>
<proteinExistence type="inferred from homology"/>
<dbReference type="GO" id="GO:0016020">
    <property type="term" value="C:membrane"/>
    <property type="evidence" value="ECO:0007669"/>
    <property type="project" value="TreeGrafter"/>
</dbReference>
<keyword evidence="3" id="KW-0560">Oxidoreductase</keyword>
<dbReference type="Pfam" id="PF13561">
    <property type="entry name" value="adh_short_C2"/>
    <property type="match status" value="1"/>
</dbReference>
<gene>
    <name evidence="6" type="ORF">BAE44_0002538</name>
</gene>
<dbReference type="Proteomes" id="UP000095767">
    <property type="component" value="Unassembled WGS sequence"/>
</dbReference>
<dbReference type="GO" id="GO:0016491">
    <property type="term" value="F:oxidoreductase activity"/>
    <property type="evidence" value="ECO:0007669"/>
    <property type="project" value="UniProtKB-KW"/>
</dbReference>
<dbReference type="SUPFAM" id="SSF52833">
    <property type="entry name" value="Thioredoxin-like"/>
    <property type="match status" value="1"/>
</dbReference>
<dbReference type="PRINTS" id="PR00081">
    <property type="entry name" value="GDHRDH"/>
</dbReference>
<dbReference type="InterPro" id="IPR006577">
    <property type="entry name" value="UAS"/>
</dbReference>
<feature type="region of interest" description="Disordered" evidence="4">
    <location>
        <begin position="88"/>
        <end position="112"/>
    </location>
</feature>
<dbReference type="STRING" id="888268.A0A1E5WGB9"/>
<reference evidence="6 7" key="1">
    <citation type="submission" date="2016-09" db="EMBL/GenBank/DDBJ databases">
        <title>The draft genome of Dichanthelium oligosanthes: A C3 panicoid grass species.</title>
        <authorList>
            <person name="Studer A.J."/>
            <person name="Schnable J.C."/>
            <person name="Brutnell T.P."/>
        </authorList>
    </citation>
    <scope>NUCLEOTIDE SEQUENCE [LARGE SCALE GENOMIC DNA]</scope>
    <source>
        <strain evidence="7">cv. Kellogg 1175</strain>
        <tissue evidence="6">Leaf</tissue>
    </source>
</reference>
<dbReference type="Pfam" id="PF00106">
    <property type="entry name" value="adh_short"/>
    <property type="match status" value="1"/>
</dbReference>
<dbReference type="InterPro" id="IPR036249">
    <property type="entry name" value="Thioredoxin-like_sf"/>
</dbReference>
<dbReference type="PROSITE" id="PS50033">
    <property type="entry name" value="UBX"/>
    <property type="match status" value="1"/>
</dbReference>
<organism evidence="6 7">
    <name type="scientific">Dichanthelium oligosanthes</name>
    <dbReference type="NCBI Taxonomy" id="888268"/>
    <lineage>
        <taxon>Eukaryota</taxon>
        <taxon>Viridiplantae</taxon>
        <taxon>Streptophyta</taxon>
        <taxon>Embryophyta</taxon>
        <taxon>Tracheophyta</taxon>
        <taxon>Spermatophyta</taxon>
        <taxon>Magnoliopsida</taxon>
        <taxon>Liliopsida</taxon>
        <taxon>Poales</taxon>
        <taxon>Poaceae</taxon>
        <taxon>PACMAD clade</taxon>
        <taxon>Panicoideae</taxon>
        <taxon>Panicodae</taxon>
        <taxon>Paniceae</taxon>
        <taxon>Dichantheliinae</taxon>
        <taxon>Dichanthelium</taxon>
    </lineage>
</organism>
<protein>
    <submittedName>
        <fullName evidence="6">Salutaridine reductase</fullName>
    </submittedName>
</protein>
<feature type="domain" description="UBX" evidence="5">
    <location>
        <begin position="462"/>
        <end position="545"/>
    </location>
</feature>
<dbReference type="Gene3D" id="1.10.8.10">
    <property type="entry name" value="DNA helicase RuvA subunit, C-terminal domain"/>
    <property type="match status" value="1"/>
</dbReference>
<dbReference type="Pfam" id="PF14555">
    <property type="entry name" value="UBA_4"/>
    <property type="match status" value="1"/>
</dbReference>
<feature type="region of interest" description="Disordered" evidence="4">
    <location>
        <begin position="147"/>
        <end position="204"/>
    </location>
</feature>
<evidence type="ECO:0000313" key="6">
    <source>
        <dbReference type="EMBL" id="OEL36443.1"/>
    </source>
</evidence>
<dbReference type="SMART" id="SM00594">
    <property type="entry name" value="UAS"/>
    <property type="match status" value="1"/>
</dbReference>
<comment type="similarity">
    <text evidence="1">Belongs to the short-chain dehydrogenases/reductases (SDR) family.</text>
</comment>
<dbReference type="CDD" id="cd02958">
    <property type="entry name" value="UAS"/>
    <property type="match status" value="1"/>
</dbReference>
<dbReference type="EMBL" id="LWDX02009168">
    <property type="protein sequence ID" value="OEL36443.1"/>
    <property type="molecule type" value="Genomic_DNA"/>
</dbReference>
<feature type="compositionally biased region" description="Low complexity" evidence="4">
    <location>
        <begin position="395"/>
        <end position="417"/>
    </location>
</feature>
<sequence length="884" mass="96265">MFMEVTSCESQAYAVQHLSSSRWNLDEAINLYFNTSGGGGGPSDMSAPIASGEVVTKDDDDVYGDNGDDDVRAPIPTRVEAFCEDDDDAYYGDRSAHDAPSIGEAPYPGPMPAFHVQALSEIEATGWGEAEPGDGGQVAAENVDGFQAQEDSSSSNSRQEDGGMDSSNDGEGGEDKDEEDNERYDHMSYSDNDNMGYSDNEVSDYGLEMDDEDAYYYSIAEDGTQADGDQPRSTQPEQQKNSLEEMYRLPLDLMYNASFHGAKVRAAREDRFLLVNLQTFGGAADFQSELHNRDLWADEQVKDVVKGSFVFLLLQKRKNYLHLDECTKVSSFYRLEEDELPAVLVLDPITGQLLDKRSGPMTPDECMKCIDEYTKLKPSTLTKLEFVKKTATSAVAGGEEEPAASASAAAAVEQEPSTPEISAPAAEAVKQEPENSAPGGEPVPVPQTEPPAEMVDDDEPMEGEKMYKLRIRLPDGTIVAKEFGCKRKVALLFAFCRSAVRGGGEAEQKAFRIMRFAAGAFEAVQDGGGATFEDLRLNSSAVSVVFDTCNRFKPDRPSPVDDHCSAAAPNHRPKIMEGAIPKPSEKRVALVTGGNRGMGFEICRQLASSGLAVVLTARDEKRGAEAVDRLRGLGLPDVVFHQLEITETDSAARLADFVRNKFGKLDVLVNNAGIMGVTMEVGDDAAVKEIMRSGKDQNEIAEWLKQRTTQNTQQGEECLRINYHGTKNVTEALLPLVQSSSDGRIVNVTSAFGLLRFFSGEELRQELSSVDTLTKQRLDELSALFVEDLRRGELECRGWPGDRVYAAYQASKALVCAYTRVLARDNPGLRVNCVHPGYVETEMNCNTGNLTAAEGASVSVAVALAKQGGVTGAYFDRMEIASFV</sequence>
<dbReference type="PANTHER" id="PTHR43490">
    <property type="entry name" value="(+)-NEOMENTHOL DEHYDROGENASE"/>
    <property type="match status" value="1"/>
</dbReference>
<dbReference type="SUPFAM" id="SSF54236">
    <property type="entry name" value="Ubiquitin-like"/>
    <property type="match status" value="1"/>
</dbReference>
<dbReference type="Gene3D" id="3.40.50.720">
    <property type="entry name" value="NAD(P)-binding Rossmann-like Domain"/>
    <property type="match status" value="1"/>
</dbReference>
<evidence type="ECO:0000256" key="2">
    <source>
        <dbReference type="ARBA" id="ARBA00022857"/>
    </source>
</evidence>
<keyword evidence="2" id="KW-0521">NADP</keyword>
<dbReference type="SUPFAM" id="SSF51735">
    <property type="entry name" value="NAD(P)-binding Rossmann-fold domains"/>
    <property type="match status" value="1"/>
</dbReference>
<dbReference type="Gene3D" id="3.40.30.10">
    <property type="entry name" value="Glutaredoxin"/>
    <property type="match status" value="1"/>
</dbReference>
<evidence type="ECO:0000256" key="1">
    <source>
        <dbReference type="ARBA" id="ARBA00006484"/>
    </source>
</evidence>
<dbReference type="PRINTS" id="PR00080">
    <property type="entry name" value="SDRFAMILY"/>
</dbReference>
<evidence type="ECO:0000256" key="3">
    <source>
        <dbReference type="ARBA" id="ARBA00023002"/>
    </source>
</evidence>
<dbReference type="InterPro" id="IPR002347">
    <property type="entry name" value="SDR_fam"/>
</dbReference>
<feature type="region of interest" description="Disordered" evidence="4">
    <location>
        <begin position="395"/>
        <end position="459"/>
    </location>
</feature>
<dbReference type="InterPro" id="IPR029071">
    <property type="entry name" value="Ubiquitin-like_domsf"/>
</dbReference>
<dbReference type="OrthoDB" id="270602at2759"/>
<comment type="caution">
    <text evidence="6">The sequence shown here is derived from an EMBL/GenBank/DDBJ whole genome shotgun (WGS) entry which is preliminary data.</text>
</comment>
<dbReference type="InterPro" id="IPR036291">
    <property type="entry name" value="NAD(P)-bd_dom_sf"/>
</dbReference>
<dbReference type="AlphaFoldDB" id="A0A1E5WGB9"/>
<dbReference type="PANTHER" id="PTHR43490:SF62">
    <property type="entry name" value="(+)-NEOMENTHOL DEHYDROGENASE"/>
    <property type="match status" value="1"/>
</dbReference>
<dbReference type="CDD" id="cd14273">
    <property type="entry name" value="UBA_TAP-C_like"/>
    <property type="match status" value="1"/>
</dbReference>
<evidence type="ECO:0000313" key="7">
    <source>
        <dbReference type="Proteomes" id="UP000095767"/>
    </source>
</evidence>
<feature type="compositionally biased region" description="Acidic residues" evidence="4">
    <location>
        <begin position="171"/>
        <end position="182"/>
    </location>
</feature>
<evidence type="ECO:0000259" key="5">
    <source>
        <dbReference type="PROSITE" id="PS50033"/>
    </source>
</evidence>